<dbReference type="AlphaFoldDB" id="A0A8H3IQP7"/>
<proteinExistence type="predicted"/>
<organism evidence="1 2">
    <name type="scientific">Heterodermia speciosa</name>
    <dbReference type="NCBI Taxonomy" id="116794"/>
    <lineage>
        <taxon>Eukaryota</taxon>
        <taxon>Fungi</taxon>
        <taxon>Dikarya</taxon>
        <taxon>Ascomycota</taxon>
        <taxon>Pezizomycotina</taxon>
        <taxon>Lecanoromycetes</taxon>
        <taxon>OSLEUM clade</taxon>
        <taxon>Lecanoromycetidae</taxon>
        <taxon>Caliciales</taxon>
        <taxon>Physciaceae</taxon>
        <taxon>Heterodermia</taxon>
    </lineage>
</organism>
<comment type="caution">
    <text evidence="1">The sequence shown here is derived from an EMBL/GenBank/DDBJ whole genome shotgun (WGS) entry which is preliminary data.</text>
</comment>
<accession>A0A8H3IQP7</accession>
<dbReference type="Proteomes" id="UP000664521">
    <property type="component" value="Unassembled WGS sequence"/>
</dbReference>
<protein>
    <submittedName>
        <fullName evidence="1">Uncharacterized protein</fullName>
    </submittedName>
</protein>
<sequence length="93" mass="10565">MDFQAYHCLMQERRVTLVDTSMSALQAQATHPIAATLGRKSNKFFRSANLDFSVWVAWTAKGETGTNTFVVFKYSDDILLMKDLLAYPLSVKR</sequence>
<gene>
    <name evidence="1" type="ORF">HETSPECPRED_007475</name>
</gene>
<reference evidence="1" key="1">
    <citation type="submission" date="2021-03" db="EMBL/GenBank/DDBJ databases">
        <authorList>
            <person name="Tagirdzhanova G."/>
        </authorList>
    </citation>
    <scope>NUCLEOTIDE SEQUENCE</scope>
</reference>
<dbReference type="EMBL" id="CAJPDS010000053">
    <property type="protein sequence ID" value="CAF9929860.1"/>
    <property type="molecule type" value="Genomic_DNA"/>
</dbReference>
<evidence type="ECO:0000313" key="1">
    <source>
        <dbReference type="EMBL" id="CAF9929860.1"/>
    </source>
</evidence>
<name>A0A8H3IQP7_9LECA</name>
<keyword evidence="2" id="KW-1185">Reference proteome</keyword>
<evidence type="ECO:0000313" key="2">
    <source>
        <dbReference type="Proteomes" id="UP000664521"/>
    </source>
</evidence>